<dbReference type="SUPFAM" id="SSF51230">
    <property type="entry name" value="Single hybrid motif"/>
    <property type="match status" value="1"/>
</dbReference>
<evidence type="ECO:0000256" key="2">
    <source>
        <dbReference type="ARBA" id="ARBA00005194"/>
    </source>
</evidence>
<accession>A0A839SVS1</accession>
<dbReference type="EMBL" id="JACHXA010000003">
    <property type="protein sequence ID" value="MBB3065065.1"/>
    <property type="molecule type" value="Genomic_DNA"/>
</dbReference>
<dbReference type="PRINTS" id="PR01071">
    <property type="entry name" value="ACOABIOTINCC"/>
</dbReference>
<keyword evidence="4 9" id="KW-0444">Lipid biosynthesis</keyword>
<evidence type="ECO:0000256" key="7">
    <source>
        <dbReference type="ARBA" id="ARBA00023160"/>
    </source>
</evidence>
<keyword evidence="5 9" id="KW-0276">Fatty acid metabolism</keyword>
<dbReference type="PROSITE" id="PS00188">
    <property type="entry name" value="BIOTIN"/>
    <property type="match status" value="1"/>
</dbReference>
<evidence type="ECO:0000256" key="9">
    <source>
        <dbReference type="RuleBase" id="RU364072"/>
    </source>
</evidence>
<dbReference type="NCBIfam" id="TIGR00531">
    <property type="entry name" value="BCCP"/>
    <property type="match status" value="1"/>
</dbReference>
<sequence length="145" mass="15013">MAEFDLNDDLIRRLAGLLEETGLTELEYEADGRRIRVSRGSSVSQVSVAPAAAAPSVAPAPSAGDAIPAGAITAPMVGTVYTAPSPGTPDFVSVGDKVREGQTVLIIEAMKVMNQIAAPRGGTVTQILIDDGQPVEFGEPLIVIE</sequence>
<proteinExistence type="predicted"/>
<evidence type="ECO:0000313" key="11">
    <source>
        <dbReference type="EMBL" id="MBB3065065.1"/>
    </source>
</evidence>
<dbReference type="RefSeq" id="WP_183415874.1">
    <property type="nucleotide sequence ID" value="NZ_JACHXA010000003.1"/>
</dbReference>
<evidence type="ECO:0000256" key="5">
    <source>
        <dbReference type="ARBA" id="ARBA00022832"/>
    </source>
</evidence>
<evidence type="ECO:0000256" key="6">
    <source>
        <dbReference type="ARBA" id="ARBA00023098"/>
    </source>
</evidence>
<comment type="pathway">
    <text evidence="2 9">Lipid metabolism; fatty acid biosynthesis.</text>
</comment>
<dbReference type="GO" id="GO:0003989">
    <property type="term" value="F:acetyl-CoA carboxylase activity"/>
    <property type="evidence" value="ECO:0007669"/>
    <property type="project" value="InterPro"/>
</dbReference>
<dbReference type="InterPro" id="IPR011053">
    <property type="entry name" value="Single_hybrid_motif"/>
</dbReference>
<evidence type="ECO:0000256" key="8">
    <source>
        <dbReference type="ARBA" id="ARBA00023267"/>
    </source>
</evidence>
<dbReference type="InterPro" id="IPR050709">
    <property type="entry name" value="Biotin_Carboxyl_Carrier/Decarb"/>
</dbReference>
<dbReference type="CDD" id="cd06850">
    <property type="entry name" value="biotinyl_domain"/>
    <property type="match status" value="1"/>
</dbReference>
<dbReference type="Pfam" id="PF00364">
    <property type="entry name" value="Biotin_lipoyl"/>
    <property type="match status" value="1"/>
</dbReference>
<dbReference type="InterPro" id="IPR001882">
    <property type="entry name" value="Biotin_BS"/>
</dbReference>
<evidence type="ECO:0000259" key="10">
    <source>
        <dbReference type="PROSITE" id="PS50968"/>
    </source>
</evidence>
<dbReference type="InterPro" id="IPR001249">
    <property type="entry name" value="AcCoA_biotinCC"/>
</dbReference>
<dbReference type="GO" id="GO:0009317">
    <property type="term" value="C:acetyl-CoA carboxylase complex"/>
    <property type="evidence" value="ECO:0007669"/>
    <property type="project" value="InterPro"/>
</dbReference>
<protein>
    <recommendedName>
        <fullName evidence="3 9">Biotin carboxyl carrier protein of acetyl-CoA carboxylase</fullName>
    </recommendedName>
</protein>
<keyword evidence="12" id="KW-1185">Reference proteome</keyword>
<keyword evidence="8 9" id="KW-0092">Biotin</keyword>
<comment type="function">
    <text evidence="1 9">This protein is a component of the acetyl coenzyme A carboxylase complex; first, biotin carboxylase catalyzes the carboxylation of the carrier protein and then the transcarboxylase transfers the carboxyl group to form malonyl-CoA.</text>
</comment>
<dbReference type="InterPro" id="IPR000089">
    <property type="entry name" value="Biotin_lipoyl"/>
</dbReference>
<dbReference type="PANTHER" id="PTHR45266:SF3">
    <property type="entry name" value="OXALOACETATE DECARBOXYLASE ALPHA CHAIN"/>
    <property type="match status" value="1"/>
</dbReference>
<comment type="caution">
    <text evidence="11">The sequence shown here is derived from an EMBL/GenBank/DDBJ whole genome shotgun (WGS) entry which is preliminary data.</text>
</comment>
<reference evidence="11 12" key="1">
    <citation type="submission" date="2020-08" db="EMBL/GenBank/DDBJ databases">
        <title>Genomic Encyclopedia of Type Strains, Phase III (KMG-III): the genomes of soil and plant-associated and newly described type strains.</title>
        <authorList>
            <person name="Whitman W."/>
        </authorList>
    </citation>
    <scope>NUCLEOTIDE SEQUENCE [LARGE SCALE GENOMIC DNA]</scope>
    <source>
        <strain evidence="11 12">CECT 8803</strain>
    </source>
</reference>
<dbReference type="AlphaFoldDB" id="A0A839SVS1"/>
<keyword evidence="7 9" id="KW-0275">Fatty acid biosynthesis</keyword>
<keyword evidence="6 9" id="KW-0443">Lipid metabolism</keyword>
<feature type="domain" description="Lipoyl-binding" evidence="10">
    <location>
        <begin position="62"/>
        <end position="145"/>
    </location>
</feature>
<dbReference type="PANTHER" id="PTHR45266">
    <property type="entry name" value="OXALOACETATE DECARBOXYLASE ALPHA CHAIN"/>
    <property type="match status" value="1"/>
</dbReference>
<dbReference type="FunFam" id="2.40.50.100:FF:000003">
    <property type="entry name" value="Acetyl-CoA carboxylase biotin carboxyl carrier protein"/>
    <property type="match status" value="1"/>
</dbReference>
<name>A0A839SVS1_9PROT</name>
<organism evidence="11 12">
    <name type="scientific">Limibacillus halophilus</name>
    <dbReference type="NCBI Taxonomy" id="1579333"/>
    <lineage>
        <taxon>Bacteria</taxon>
        <taxon>Pseudomonadati</taxon>
        <taxon>Pseudomonadota</taxon>
        <taxon>Alphaproteobacteria</taxon>
        <taxon>Rhodospirillales</taxon>
        <taxon>Rhodovibrionaceae</taxon>
        <taxon>Limibacillus</taxon>
    </lineage>
</organism>
<dbReference type="PROSITE" id="PS50968">
    <property type="entry name" value="BIOTINYL_LIPOYL"/>
    <property type="match status" value="1"/>
</dbReference>
<evidence type="ECO:0000256" key="3">
    <source>
        <dbReference type="ARBA" id="ARBA00017562"/>
    </source>
</evidence>
<dbReference type="GO" id="GO:0006633">
    <property type="term" value="P:fatty acid biosynthetic process"/>
    <property type="evidence" value="ECO:0007669"/>
    <property type="project" value="UniProtKB-UniPathway"/>
</dbReference>
<evidence type="ECO:0000313" key="12">
    <source>
        <dbReference type="Proteomes" id="UP000581135"/>
    </source>
</evidence>
<evidence type="ECO:0000256" key="4">
    <source>
        <dbReference type="ARBA" id="ARBA00022516"/>
    </source>
</evidence>
<dbReference type="UniPathway" id="UPA00094"/>
<evidence type="ECO:0000256" key="1">
    <source>
        <dbReference type="ARBA" id="ARBA00003761"/>
    </source>
</evidence>
<dbReference type="Proteomes" id="UP000581135">
    <property type="component" value="Unassembled WGS sequence"/>
</dbReference>
<gene>
    <name evidence="11" type="ORF">FHR98_001344</name>
</gene>
<dbReference type="Gene3D" id="2.40.50.100">
    <property type="match status" value="1"/>
</dbReference>